<name>A0A841YU68_9LIST</name>
<dbReference type="Pfam" id="PF04471">
    <property type="entry name" value="Mrr_cat"/>
    <property type="match status" value="1"/>
</dbReference>
<protein>
    <submittedName>
        <fullName evidence="3">Restriction endonuclease</fullName>
    </submittedName>
</protein>
<dbReference type="InterPro" id="IPR011856">
    <property type="entry name" value="tRNA_endonuc-like_dom_sf"/>
</dbReference>
<dbReference type="InterPro" id="IPR011335">
    <property type="entry name" value="Restrct_endonuc-II-like"/>
</dbReference>
<feature type="coiled-coil region" evidence="1">
    <location>
        <begin position="45"/>
        <end position="74"/>
    </location>
</feature>
<evidence type="ECO:0000313" key="3">
    <source>
        <dbReference type="EMBL" id="MBC1456166.1"/>
    </source>
</evidence>
<dbReference type="GO" id="GO:0009307">
    <property type="term" value="P:DNA restriction-modification system"/>
    <property type="evidence" value="ECO:0007669"/>
    <property type="project" value="InterPro"/>
</dbReference>
<comment type="caution">
    <text evidence="3">The sequence shown here is derived from an EMBL/GenBank/DDBJ whole genome shotgun (WGS) entry which is preliminary data.</text>
</comment>
<dbReference type="AlphaFoldDB" id="A0A841YU68"/>
<dbReference type="PANTHER" id="PTHR30015:SF7">
    <property type="entry name" value="TYPE IV METHYL-DIRECTED RESTRICTION ENZYME ECOKMRR"/>
    <property type="match status" value="1"/>
</dbReference>
<sequence length="558" mass="63488">MARNIWSQEIYHQGLNKYKIIKGATKREVEIKSNIQMAAWDELWEKRLEKERMIIEKENALFEQQEKIDYAEEETATAENIQQAISNILKGDLDENADFDWSYLKSFEQFPEPRPILKPFLEFPTEPKRSDEPFNPKQGLLNKLLKNKAQEQKKHFDKLFSEVHSYWVKNCEGIEIDNKLIDKENQESIKNWERERNLYEERQKDYNLGIDNNIAGLTRGESEPVAEFIKTVLTISSYPFEFEKSIDCSYDYGAKSVIIDYLLPNKEELPSLKKLNYVKSRDSFKKMVHSEAYMNKIYDVAIYQIVLKSMHEIFSSTEKYDLVENIVFNGIIDSIDTATGKNITPCILSVSVAQEQFAGIELANVDPKECFKKLRGIAAVKLSSITPVAPIAQLDMTDKRFVDGYDVIGGIDDEVNLASMDWQDFENLIREIFESEFNSSGGEVKITQASRDGGVDAVAFDPDPIRGGKIVIQAKRYTNVVGVSAVRDLYGTVLNEGATKGILVTTSNYGNDAYNFASDKPLTLLNGGNLLSLLEKHGHKAKIDIAQAKLDKNRVSLS</sequence>
<gene>
    <name evidence="3" type="ORF">HB850_00255</name>
</gene>
<organism evidence="3 4">
    <name type="scientific">Listeria newyorkensis</name>
    <dbReference type="NCBI Taxonomy" id="1497681"/>
    <lineage>
        <taxon>Bacteria</taxon>
        <taxon>Bacillati</taxon>
        <taxon>Bacillota</taxon>
        <taxon>Bacilli</taxon>
        <taxon>Bacillales</taxon>
        <taxon>Listeriaceae</taxon>
        <taxon>Listeria</taxon>
    </lineage>
</organism>
<dbReference type="EMBL" id="JAARQN010000001">
    <property type="protein sequence ID" value="MBC1456166.1"/>
    <property type="molecule type" value="Genomic_DNA"/>
</dbReference>
<keyword evidence="3" id="KW-0378">Hydrolase</keyword>
<feature type="domain" description="Restriction endonuclease type IV Mrr" evidence="2">
    <location>
        <begin position="417"/>
        <end position="534"/>
    </location>
</feature>
<dbReference type="Gene3D" id="3.40.1350.10">
    <property type="match status" value="1"/>
</dbReference>
<dbReference type="GO" id="GO:0015666">
    <property type="term" value="F:restriction endodeoxyribonuclease activity"/>
    <property type="evidence" value="ECO:0007669"/>
    <property type="project" value="TreeGrafter"/>
</dbReference>
<dbReference type="InterPro" id="IPR052906">
    <property type="entry name" value="Type_IV_Methyl-Rstrct_Enzyme"/>
</dbReference>
<dbReference type="InterPro" id="IPR007560">
    <property type="entry name" value="Restrct_endonuc_IV_Mrr"/>
</dbReference>
<dbReference type="PANTHER" id="PTHR30015">
    <property type="entry name" value="MRR RESTRICTION SYSTEM PROTEIN"/>
    <property type="match status" value="1"/>
</dbReference>
<keyword evidence="3" id="KW-0540">Nuclease</keyword>
<keyword evidence="1" id="KW-0175">Coiled coil</keyword>
<proteinExistence type="predicted"/>
<dbReference type="RefSeq" id="WP_185387756.1">
    <property type="nucleotide sequence ID" value="NZ_JAARQN010000001.1"/>
</dbReference>
<reference evidence="3 4" key="1">
    <citation type="submission" date="2020-03" db="EMBL/GenBank/DDBJ databases">
        <title>Soil Listeria distribution.</title>
        <authorList>
            <person name="Liao J."/>
            <person name="Wiedmann M."/>
        </authorList>
    </citation>
    <scope>NUCLEOTIDE SEQUENCE [LARGE SCALE GENOMIC DNA]</scope>
    <source>
        <strain evidence="3 4">FSL L7-1614</strain>
    </source>
</reference>
<evidence type="ECO:0000259" key="2">
    <source>
        <dbReference type="Pfam" id="PF04471"/>
    </source>
</evidence>
<dbReference type="Proteomes" id="UP000569903">
    <property type="component" value="Unassembled WGS sequence"/>
</dbReference>
<evidence type="ECO:0000256" key="1">
    <source>
        <dbReference type="SAM" id="Coils"/>
    </source>
</evidence>
<keyword evidence="3" id="KW-0255">Endonuclease</keyword>
<accession>A0A841YU68</accession>
<evidence type="ECO:0000313" key="4">
    <source>
        <dbReference type="Proteomes" id="UP000569903"/>
    </source>
</evidence>
<dbReference type="SUPFAM" id="SSF52980">
    <property type="entry name" value="Restriction endonuclease-like"/>
    <property type="match status" value="1"/>
</dbReference>
<dbReference type="GO" id="GO:0003677">
    <property type="term" value="F:DNA binding"/>
    <property type="evidence" value="ECO:0007669"/>
    <property type="project" value="InterPro"/>
</dbReference>